<evidence type="ECO:0000256" key="7">
    <source>
        <dbReference type="ARBA" id="ARBA00049120"/>
    </source>
</evidence>
<evidence type="ECO:0000256" key="4">
    <source>
        <dbReference type="ARBA" id="ARBA00022691"/>
    </source>
</evidence>
<proteinExistence type="inferred from homology"/>
<dbReference type="GO" id="GO:0032259">
    <property type="term" value="P:methylation"/>
    <property type="evidence" value="ECO:0007669"/>
    <property type="project" value="UniProtKB-KW"/>
</dbReference>
<organism evidence="11 12">
    <name type="scientific">bacterium (Candidatus Gribaldobacteria) CG08_land_8_20_14_0_20_39_15</name>
    <dbReference type="NCBI Taxonomy" id="2014273"/>
    <lineage>
        <taxon>Bacteria</taxon>
        <taxon>Candidatus Gribaldobacteria</taxon>
    </lineage>
</organism>
<dbReference type="GO" id="GO:0008170">
    <property type="term" value="F:N-methyltransferase activity"/>
    <property type="evidence" value="ECO:0007669"/>
    <property type="project" value="InterPro"/>
</dbReference>
<dbReference type="PRINTS" id="PR00508">
    <property type="entry name" value="S21N4MTFRASE"/>
</dbReference>
<protein>
    <recommendedName>
        <fullName evidence="8">Methyltransferase</fullName>
        <ecNumber evidence="8">2.1.1.-</ecNumber>
    </recommendedName>
</protein>
<evidence type="ECO:0000256" key="2">
    <source>
        <dbReference type="ARBA" id="ARBA00022603"/>
    </source>
</evidence>
<keyword evidence="4" id="KW-0949">S-adenosyl-L-methionine</keyword>
<dbReference type="GO" id="GO:0003677">
    <property type="term" value="F:DNA binding"/>
    <property type="evidence" value="ECO:0007669"/>
    <property type="project" value="UniProtKB-KW"/>
</dbReference>
<dbReference type="GO" id="GO:0004252">
    <property type="term" value="F:serine-type endopeptidase activity"/>
    <property type="evidence" value="ECO:0007669"/>
    <property type="project" value="InterPro"/>
</dbReference>
<dbReference type="CDD" id="cd02440">
    <property type="entry name" value="AdoMet_MTases"/>
    <property type="match status" value="1"/>
</dbReference>
<evidence type="ECO:0000313" key="11">
    <source>
        <dbReference type="EMBL" id="PIU15117.1"/>
    </source>
</evidence>
<dbReference type="Proteomes" id="UP000229784">
    <property type="component" value="Unassembled WGS sequence"/>
</dbReference>
<evidence type="ECO:0000256" key="1">
    <source>
        <dbReference type="ARBA" id="ARBA00010203"/>
    </source>
</evidence>
<keyword evidence="3 11" id="KW-0808">Transferase</keyword>
<dbReference type="EMBL" id="PEXQ01000052">
    <property type="protein sequence ID" value="PIU15117.1"/>
    <property type="molecule type" value="Genomic_DNA"/>
</dbReference>
<comment type="catalytic activity">
    <reaction evidence="7">
        <text>a 2'-deoxycytidine in DNA + S-adenosyl-L-methionine = an N(4)-methyl-2'-deoxycytidine in DNA + S-adenosyl-L-homocysteine + H(+)</text>
        <dbReference type="Rhea" id="RHEA:16857"/>
        <dbReference type="Rhea" id="RHEA-COMP:11369"/>
        <dbReference type="Rhea" id="RHEA-COMP:13674"/>
        <dbReference type="ChEBI" id="CHEBI:15378"/>
        <dbReference type="ChEBI" id="CHEBI:57856"/>
        <dbReference type="ChEBI" id="CHEBI:59789"/>
        <dbReference type="ChEBI" id="CHEBI:85452"/>
        <dbReference type="ChEBI" id="CHEBI:137933"/>
        <dbReference type="EC" id="2.1.1.113"/>
    </reaction>
</comment>
<dbReference type="InterPro" id="IPR036390">
    <property type="entry name" value="WH_DNA-bd_sf"/>
</dbReference>
<dbReference type="InterPro" id="IPR006199">
    <property type="entry name" value="LexA_DNA-bd_dom"/>
</dbReference>
<evidence type="ECO:0000313" key="12">
    <source>
        <dbReference type="Proteomes" id="UP000229784"/>
    </source>
</evidence>
<dbReference type="InterPro" id="IPR002941">
    <property type="entry name" value="DNA_methylase_N4/N6"/>
</dbReference>
<dbReference type="InterPro" id="IPR029063">
    <property type="entry name" value="SAM-dependent_MTases_sf"/>
</dbReference>
<reference evidence="12" key="1">
    <citation type="submission" date="2017-09" db="EMBL/GenBank/DDBJ databases">
        <title>Depth-based differentiation of microbial function through sediment-hosted aquifers and enrichment of novel symbionts in the deep terrestrial subsurface.</title>
        <authorList>
            <person name="Probst A.J."/>
            <person name="Ladd B."/>
            <person name="Jarett J.K."/>
            <person name="Geller-Mcgrath D.E."/>
            <person name="Sieber C.M.K."/>
            <person name="Emerson J.B."/>
            <person name="Anantharaman K."/>
            <person name="Thomas B.C."/>
            <person name="Malmstrom R."/>
            <person name="Stieglmeier M."/>
            <person name="Klingl A."/>
            <person name="Woyke T."/>
            <person name="Ryan C.M."/>
            <person name="Banfield J.F."/>
        </authorList>
    </citation>
    <scope>NUCLEOTIDE SEQUENCE [LARGE SCALE GENOMIC DNA]</scope>
</reference>
<evidence type="ECO:0000256" key="3">
    <source>
        <dbReference type="ARBA" id="ARBA00022679"/>
    </source>
</evidence>
<dbReference type="SUPFAM" id="SSF53335">
    <property type="entry name" value="S-adenosyl-L-methionine-dependent methyltransferases"/>
    <property type="match status" value="1"/>
</dbReference>
<sequence>MLTKKQKIHLDYITKFIEKNGYAPSVEEIKKHFHLASKSTAHQQIATLTQKGYLIKENYKARGISIIQDAPLSPADTYTPFTPLSYEYSIGKERKVKDRFLKERFRGGTKNLNHSVEIKSSIQNLEKFINKIICGDSKKVLSEMPDNSVDIIITSPPYNFGLDYKSDNKNDTKKWIDYFNQLNEIWQECVRILKPGGRFCVNVQPLFSDYIPTHHLVSKQLLDLGLLWKGEIIWEKNNYNCKYTAWGSWKSPSMPYLKYSWEFIEVFCKETHKKTGEAKNIDITADEFKKWVYGKWSIAPERNMKKYEHPAMFPEELVARLLKLFSYKNDFVLDPFNGAGTTTAVAKKLSRRYLGIDMAPEYCKTAKDRLTETLF</sequence>
<dbReference type="Gene3D" id="3.40.50.150">
    <property type="entry name" value="Vaccinia Virus protein VP39"/>
    <property type="match status" value="1"/>
</dbReference>
<comment type="caution">
    <text evidence="11">The sequence shown here is derived from an EMBL/GenBank/DDBJ whole genome shotgun (WGS) entry which is preliminary data.</text>
</comment>
<dbReference type="PROSITE" id="PS00093">
    <property type="entry name" value="N4_MTASE"/>
    <property type="match status" value="1"/>
</dbReference>
<evidence type="ECO:0000259" key="9">
    <source>
        <dbReference type="Pfam" id="PF01555"/>
    </source>
</evidence>
<dbReference type="Gene3D" id="1.10.10.10">
    <property type="entry name" value="Winged helix-like DNA-binding domain superfamily/Winged helix DNA-binding domain"/>
    <property type="match status" value="1"/>
</dbReference>
<evidence type="ECO:0000259" key="10">
    <source>
        <dbReference type="Pfam" id="PF01726"/>
    </source>
</evidence>
<dbReference type="InterPro" id="IPR036388">
    <property type="entry name" value="WH-like_DNA-bd_sf"/>
</dbReference>
<gene>
    <name evidence="11" type="ORF">COT20_02140</name>
</gene>
<evidence type="ECO:0000256" key="8">
    <source>
        <dbReference type="RuleBase" id="RU362026"/>
    </source>
</evidence>
<dbReference type="AlphaFoldDB" id="A0A2M6XU67"/>
<feature type="domain" description="DNA methylase N-4/N-6" evidence="9">
    <location>
        <begin position="149"/>
        <end position="367"/>
    </location>
</feature>
<dbReference type="InterPro" id="IPR017985">
    <property type="entry name" value="MeTrfase_CN4_CS"/>
</dbReference>
<dbReference type="Pfam" id="PF01726">
    <property type="entry name" value="LexA_DNA_bind"/>
    <property type="match status" value="1"/>
</dbReference>
<evidence type="ECO:0000256" key="5">
    <source>
        <dbReference type="ARBA" id="ARBA00022747"/>
    </source>
</evidence>
<keyword evidence="6" id="KW-0238">DNA-binding</keyword>
<evidence type="ECO:0000256" key="6">
    <source>
        <dbReference type="ARBA" id="ARBA00023125"/>
    </source>
</evidence>
<dbReference type="GO" id="GO:0006508">
    <property type="term" value="P:proteolysis"/>
    <property type="evidence" value="ECO:0007669"/>
    <property type="project" value="InterPro"/>
</dbReference>
<dbReference type="SUPFAM" id="SSF46785">
    <property type="entry name" value="Winged helix' DNA-binding domain"/>
    <property type="match status" value="1"/>
</dbReference>
<dbReference type="GO" id="GO:0009307">
    <property type="term" value="P:DNA restriction-modification system"/>
    <property type="evidence" value="ECO:0007669"/>
    <property type="project" value="UniProtKB-KW"/>
</dbReference>
<dbReference type="Pfam" id="PF01555">
    <property type="entry name" value="N6_N4_Mtase"/>
    <property type="match status" value="1"/>
</dbReference>
<dbReference type="EC" id="2.1.1.-" evidence="8"/>
<dbReference type="InterPro" id="IPR001091">
    <property type="entry name" value="RM_Methyltransferase"/>
</dbReference>
<comment type="similarity">
    <text evidence="1">Belongs to the N(4)/N(6)-methyltransferase family. N(4) subfamily.</text>
</comment>
<keyword evidence="2 11" id="KW-0489">Methyltransferase</keyword>
<accession>A0A2M6XU67</accession>
<keyword evidence="5" id="KW-0680">Restriction system</keyword>
<name>A0A2M6XU67_9BACT</name>
<dbReference type="GO" id="GO:0015667">
    <property type="term" value="F:site-specific DNA-methyltransferase (cytosine-N4-specific) activity"/>
    <property type="evidence" value="ECO:0007669"/>
    <property type="project" value="UniProtKB-EC"/>
</dbReference>
<feature type="domain" description="LexA repressor DNA-binding" evidence="10">
    <location>
        <begin position="2"/>
        <end position="63"/>
    </location>
</feature>